<evidence type="ECO:0000259" key="7">
    <source>
        <dbReference type="Pfam" id="PF08281"/>
    </source>
</evidence>
<comment type="caution">
    <text evidence="8">The sequence shown here is derived from an EMBL/GenBank/DDBJ whole genome shotgun (WGS) entry which is preliminary data.</text>
</comment>
<protein>
    <submittedName>
        <fullName evidence="8">RNA polymerase ECF-type sigma factor</fullName>
    </submittedName>
</protein>
<dbReference type="Gene3D" id="1.10.10.10">
    <property type="entry name" value="Winged helix-like DNA-binding domain superfamily/Winged helix DNA-binding domain"/>
    <property type="match status" value="1"/>
</dbReference>
<dbReference type="Pfam" id="PF08281">
    <property type="entry name" value="Sigma70_r4_2"/>
    <property type="match status" value="1"/>
</dbReference>
<dbReference type="InterPro" id="IPR039425">
    <property type="entry name" value="RNA_pol_sigma-70-like"/>
</dbReference>
<organism evidence="8 9">
    <name type="scientific">Croceitalea dokdonensis DOKDO 023</name>
    <dbReference type="NCBI Taxonomy" id="1300341"/>
    <lineage>
        <taxon>Bacteria</taxon>
        <taxon>Pseudomonadati</taxon>
        <taxon>Bacteroidota</taxon>
        <taxon>Flavobacteriia</taxon>
        <taxon>Flavobacteriales</taxon>
        <taxon>Flavobacteriaceae</taxon>
        <taxon>Croceitalea</taxon>
    </lineage>
</organism>
<evidence type="ECO:0000256" key="1">
    <source>
        <dbReference type="ARBA" id="ARBA00010641"/>
    </source>
</evidence>
<dbReference type="STRING" id="1300341.I595_3569"/>
<dbReference type="GO" id="GO:0003677">
    <property type="term" value="F:DNA binding"/>
    <property type="evidence" value="ECO:0007669"/>
    <property type="project" value="UniProtKB-KW"/>
</dbReference>
<keyword evidence="5" id="KW-0804">Transcription</keyword>
<dbReference type="SUPFAM" id="SSF88659">
    <property type="entry name" value="Sigma3 and sigma4 domains of RNA polymerase sigma factors"/>
    <property type="match status" value="1"/>
</dbReference>
<dbReference type="InterPro" id="IPR013249">
    <property type="entry name" value="RNA_pol_sigma70_r4_t2"/>
</dbReference>
<dbReference type="Pfam" id="PF04542">
    <property type="entry name" value="Sigma70_r2"/>
    <property type="match status" value="1"/>
</dbReference>
<dbReference type="SUPFAM" id="SSF88946">
    <property type="entry name" value="Sigma2 domain of RNA polymerase sigma factors"/>
    <property type="match status" value="1"/>
</dbReference>
<keyword evidence="3" id="KW-0731">Sigma factor</keyword>
<evidence type="ECO:0000256" key="4">
    <source>
        <dbReference type="ARBA" id="ARBA00023125"/>
    </source>
</evidence>
<dbReference type="EMBL" id="LDJX01000011">
    <property type="protein sequence ID" value="KPM30273.1"/>
    <property type="molecule type" value="Genomic_DNA"/>
</dbReference>
<reference evidence="8 9" key="1">
    <citation type="submission" date="2015-09" db="EMBL/GenBank/DDBJ databases">
        <title>Genome sequence of the marine flavobacterium Croceitalea dokdonensis DOKDO 023 that contains proton- and sodium-pumping rhodopsins.</title>
        <authorList>
            <person name="Kwon S.-K."/>
            <person name="Lee H.K."/>
            <person name="Kwak M.-J."/>
            <person name="Kim J.F."/>
        </authorList>
    </citation>
    <scope>NUCLEOTIDE SEQUENCE [LARGE SCALE GENOMIC DNA]</scope>
    <source>
        <strain evidence="8 9">DOKDO 023</strain>
    </source>
</reference>
<dbReference type="InterPro" id="IPR007627">
    <property type="entry name" value="RNA_pol_sigma70_r2"/>
</dbReference>
<keyword evidence="2" id="KW-0805">Transcription regulation</keyword>
<dbReference type="Proteomes" id="UP000050280">
    <property type="component" value="Unassembled WGS sequence"/>
</dbReference>
<evidence type="ECO:0000256" key="2">
    <source>
        <dbReference type="ARBA" id="ARBA00023015"/>
    </source>
</evidence>
<name>A0A0P7ARB3_9FLAO</name>
<comment type="similarity">
    <text evidence="1">Belongs to the sigma-70 factor family. ECF subfamily.</text>
</comment>
<dbReference type="InterPro" id="IPR013324">
    <property type="entry name" value="RNA_pol_sigma_r3/r4-like"/>
</dbReference>
<accession>A0A0P7ARB3</accession>
<keyword evidence="4" id="KW-0238">DNA-binding</keyword>
<keyword evidence="9" id="KW-1185">Reference proteome</keyword>
<dbReference type="InterPro" id="IPR013325">
    <property type="entry name" value="RNA_pol_sigma_r2"/>
</dbReference>
<proteinExistence type="inferred from homology"/>
<dbReference type="Gene3D" id="1.10.1740.10">
    <property type="match status" value="1"/>
</dbReference>
<evidence type="ECO:0000313" key="9">
    <source>
        <dbReference type="Proteomes" id="UP000050280"/>
    </source>
</evidence>
<dbReference type="InterPro" id="IPR036388">
    <property type="entry name" value="WH-like_DNA-bd_sf"/>
</dbReference>
<sequence>MGVLNESKKVTFLKRLFLILINQQKKSLGSTDSLHQLTDEELVSKIVANNDSMLFGVLYDRYSRMVYNKCYGFARSQDEAEDLTQDVFLMLFVKLASFKGKSKFSTWLYSFTYNFCVNYVNRNKQRKMSDKSVSMDTTEYRLTEEVPDEQIYELKATKLAKALKIMDPDEKSLLLLKYQDGASIKELCELYEVGESAMKMRLKRAKAKLLEIYKEKK</sequence>
<feature type="domain" description="RNA polymerase sigma factor 70 region 4 type 2" evidence="7">
    <location>
        <begin position="158"/>
        <end position="209"/>
    </location>
</feature>
<dbReference type="PANTHER" id="PTHR43133:SF8">
    <property type="entry name" value="RNA POLYMERASE SIGMA FACTOR HI_1459-RELATED"/>
    <property type="match status" value="1"/>
</dbReference>
<dbReference type="NCBIfam" id="TIGR02937">
    <property type="entry name" value="sigma70-ECF"/>
    <property type="match status" value="1"/>
</dbReference>
<dbReference type="GO" id="GO:0016987">
    <property type="term" value="F:sigma factor activity"/>
    <property type="evidence" value="ECO:0007669"/>
    <property type="project" value="UniProtKB-KW"/>
</dbReference>
<feature type="domain" description="RNA polymerase sigma-70 region 2" evidence="6">
    <location>
        <begin position="58"/>
        <end position="124"/>
    </location>
</feature>
<gene>
    <name evidence="8" type="ORF">I595_3569</name>
</gene>
<dbReference type="AlphaFoldDB" id="A0A0P7ARB3"/>
<dbReference type="PATRIC" id="fig|1300341.3.peg.820"/>
<evidence type="ECO:0000313" key="8">
    <source>
        <dbReference type="EMBL" id="KPM30273.1"/>
    </source>
</evidence>
<evidence type="ECO:0000256" key="3">
    <source>
        <dbReference type="ARBA" id="ARBA00023082"/>
    </source>
</evidence>
<evidence type="ECO:0000259" key="6">
    <source>
        <dbReference type="Pfam" id="PF04542"/>
    </source>
</evidence>
<dbReference type="InterPro" id="IPR014284">
    <property type="entry name" value="RNA_pol_sigma-70_dom"/>
</dbReference>
<evidence type="ECO:0000256" key="5">
    <source>
        <dbReference type="ARBA" id="ARBA00023163"/>
    </source>
</evidence>
<dbReference type="CDD" id="cd06171">
    <property type="entry name" value="Sigma70_r4"/>
    <property type="match status" value="1"/>
</dbReference>
<dbReference type="PANTHER" id="PTHR43133">
    <property type="entry name" value="RNA POLYMERASE ECF-TYPE SIGMA FACTO"/>
    <property type="match status" value="1"/>
</dbReference>
<dbReference type="GO" id="GO:0006352">
    <property type="term" value="P:DNA-templated transcription initiation"/>
    <property type="evidence" value="ECO:0007669"/>
    <property type="project" value="InterPro"/>
</dbReference>